<evidence type="ECO:0000313" key="2">
    <source>
        <dbReference type="Proteomes" id="UP000692954"/>
    </source>
</evidence>
<comment type="caution">
    <text evidence="1">The sequence shown here is derived from an EMBL/GenBank/DDBJ whole genome shotgun (WGS) entry which is preliminary data.</text>
</comment>
<protein>
    <recommendedName>
        <fullName evidence="3">Chromo domain-containing protein</fullName>
    </recommendedName>
</protein>
<proteinExistence type="predicted"/>
<gene>
    <name evidence="1" type="ORF">PSON_ATCC_30995.1.T0740063</name>
</gene>
<name>A0A8S1PBI5_9CILI</name>
<keyword evidence="2" id="KW-1185">Reference proteome</keyword>
<dbReference type="AlphaFoldDB" id="A0A8S1PBI5"/>
<accession>A0A8S1PBI5</accession>
<dbReference type="Proteomes" id="UP000692954">
    <property type="component" value="Unassembled WGS sequence"/>
</dbReference>
<evidence type="ECO:0008006" key="3">
    <source>
        <dbReference type="Google" id="ProtNLM"/>
    </source>
</evidence>
<reference evidence="1" key="1">
    <citation type="submission" date="2021-01" db="EMBL/GenBank/DDBJ databases">
        <authorList>
            <consortium name="Genoscope - CEA"/>
            <person name="William W."/>
        </authorList>
    </citation>
    <scope>NUCLEOTIDE SEQUENCE</scope>
</reference>
<dbReference type="EMBL" id="CAJJDN010000074">
    <property type="protein sequence ID" value="CAD8100506.1"/>
    <property type="molecule type" value="Genomic_DNA"/>
</dbReference>
<organism evidence="1 2">
    <name type="scientific">Paramecium sonneborni</name>
    <dbReference type="NCBI Taxonomy" id="65129"/>
    <lineage>
        <taxon>Eukaryota</taxon>
        <taxon>Sar</taxon>
        <taxon>Alveolata</taxon>
        <taxon>Ciliophora</taxon>
        <taxon>Intramacronucleata</taxon>
        <taxon>Oligohymenophorea</taxon>
        <taxon>Peniculida</taxon>
        <taxon>Parameciidae</taxon>
        <taxon>Paramecium</taxon>
    </lineage>
</organism>
<sequence length="202" mass="24001">MYNTKFPIELIKKKVNQNTIAYKFKWSNGTISIEPMSQLTPQMLELVHKYELQQHHYQINKKVKLNYTELPTQLQNQSKSQQDINQTFLFKEQEEPKFITHKAPIKSSQESNTFQSNIISPQEFIPQNQSSITKQYLKKTFIKQPHQPRPNKECVIKSIRKDNADIFLLVTDDYTKWVKFEDLKKDSPITLCDYLLSKVRFK</sequence>
<evidence type="ECO:0000313" key="1">
    <source>
        <dbReference type="EMBL" id="CAD8100506.1"/>
    </source>
</evidence>
<dbReference type="OrthoDB" id="299480at2759"/>